<dbReference type="InterPro" id="IPR021122">
    <property type="entry name" value="RNA_ligase_dom_REL/Rnl2"/>
</dbReference>
<dbReference type="PRINTS" id="PR01048">
    <property type="entry name" value="Y414FAMILY"/>
</dbReference>
<protein>
    <submittedName>
        <fullName evidence="3">RNA ligase</fullName>
    </submittedName>
</protein>
<feature type="domain" description="RNA ligase" evidence="1">
    <location>
        <begin position="74"/>
        <end position="228"/>
    </location>
</feature>
<dbReference type="Pfam" id="PF18330">
    <property type="entry name" value="Lig_C"/>
    <property type="match status" value="1"/>
</dbReference>
<dbReference type="InterPro" id="IPR041596">
    <property type="entry name" value="Lig_Pab1020_C"/>
</dbReference>
<feature type="domain" description="RNA ligase Pab1020 C-terminal" evidence="2">
    <location>
        <begin position="244"/>
        <end position="364"/>
    </location>
</feature>
<accession>A0ABU0W8J2</accession>
<evidence type="ECO:0000313" key="3">
    <source>
        <dbReference type="EMBL" id="MDQ2069775.1"/>
    </source>
</evidence>
<dbReference type="NCBIfam" id="TIGR01209">
    <property type="entry name" value="RNA ligase"/>
    <property type="match status" value="1"/>
</dbReference>
<evidence type="ECO:0000259" key="2">
    <source>
        <dbReference type="Pfam" id="PF18330"/>
    </source>
</evidence>
<dbReference type="SUPFAM" id="SSF56091">
    <property type="entry name" value="DNA ligase/mRNA capping enzyme, catalytic domain"/>
    <property type="match status" value="1"/>
</dbReference>
<comment type="caution">
    <text evidence="3">The sequence shown here is derived from an EMBL/GenBank/DDBJ whole genome shotgun (WGS) entry which is preliminary data.</text>
</comment>
<dbReference type="EMBL" id="JAVDDT010000004">
    <property type="protein sequence ID" value="MDQ2069775.1"/>
    <property type="molecule type" value="Genomic_DNA"/>
</dbReference>
<dbReference type="InterPro" id="IPR001072">
    <property type="entry name" value="RNA_ligase_Pab1020"/>
</dbReference>
<evidence type="ECO:0000313" key="4">
    <source>
        <dbReference type="Proteomes" id="UP001239019"/>
    </source>
</evidence>
<dbReference type="Pfam" id="PF09414">
    <property type="entry name" value="RNA_ligase"/>
    <property type="match status" value="1"/>
</dbReference>
<gene>
    <name evidence="3" type="ORF">RBH19_07810</name>
</gene>
<reference evidence="3 4" key="1">
    <citation type="submission" date="2023-08" db="EMBL/GenBank/DDBJ databases">
        <title>Whole-genome sequencing of halo(alkali)philic microorganisms from hypersaline lakes.</title>
        <authorList>
            <person name="Sorokin D.Y."/>
            <person name="Abbas B."/>
            <person name="Merkel A.Y."/>
        </authorList>
    </citation>
    <scope>NUCLEOTIDE SEQUENCE [LARGE SCALE GENOMIC DNA]</scope>
    <source>
        <strain evidence="3 4">AB-CW4</strain>
    </source>
</reference>
<dbReference type="Gene3D" id="3.30.1490.70">
    <property type="match status" value="1"/>
</dbReference>
<evidence type="ECO:0000259" key="1">
    <source>
        <dbReference type="Pfam" id="PF09414"/>
    </source>
</evidence>
<dbReference type="CDD" id="cd07894">
    <property type="entry name" value="Adenylation_RNA_ligase"/>
    <property type="match status" value="1"/>
</dbReference>
<keyword evidence="3" id="KW-0436">Ligase</keyword>
<dbReference type="GO" id="GO:0016874">
    <property type="term" value="F:ligase activity"/>
    <property type="evidence" value="ECO:0007669"/>
    <property type="project" value="UniProtKB-KW"/>
</dbReference>
<keyword evidence="4" id="KW-1185">Reference proteome</keyword>
<dbReference type="Gene3D" id="3.30.470.30">
    <property type="entry name" value="DNA ligase/mRNA capping enzyme"/>
    <property type="match status" value="1"/>
</dbReference>
<name>A0ABU0W8J2_9GAMM</name>
<proteinExistence type="predicted"/>
<dbReference type="Gene3D" id="3.30.70.2160">
    <property type="match status" value="1"/>
</dbReference>
<dbReference type="RefSeq" id="WP_306728272.1">
    <property type="nucleotide sequence ID" value="NZ_JAVDDT010000004.1"/>
</dbReference>
<sequence>MTLLDQNHLDTALERGKAERLAFGGMAYARLTDEIRGVPKGSVVLPDGVVVPGYPSIARIQALDPGLGKQFDGPFWAEEKMDGFNIRIFAHEGEVHALSRGGFVCPFATDRMQDLLDPAIFEAHPNLILCAELVGPDNPYLEGHSPQVQEDVDLFIFDMMEQNREGFLSQEARMRYLREFNLPHAEIFGRFGPDDINKLGELILKLDEEGKEGLVLKPEDQSQRAKYVTGRSNTYDFSVTGEGLLDLPPEYFTNRLMRMGLFMAEHGQQQDHERLSELGHALMQGLFRAIEISKDHNRVGSPFRCRFNQRENAYRFIQHIEDTGGQRVKVYDKMPRQEGDYWVLEFERVHQRMTGFLNQALQGGRQFD</sequence>
<dbReference type="Gene3D" id="3.10.450.740">
    <property type="match status" value="1"/>
</dbReference>
<organism evidence="3 4">
    <name type="scientific">Natronospira bacteriovora</name>
    <dbReference type="NCBI Taxonomy" id="3069753"/>
    <lineage>
        <taxon>Bacteria</taxon>
        <taxon>Pseudomonadati</taxon>
        <taxon>Pseudomonadota</taxon>
        <taxon>Gammaproteobacteria</taxon>
        <taxon>Natronospirales</taxon>
        <taxon>Natronospiraceae</taxon>
        <taxon>Natronospira</taxon>
    </lineage>
</organism>
<dbReference type="Proteomes" id="UP001239019">
    <property type="component" value="Unassembled WGS sequence"/>
</dbReference>